<dbReference type="InterPro" id="IPR013088">
    <property type="entry name" value="Znf_NHR/GATA"/>
</dbReference>
<feature type="compositionally biased region" description="Polar residues" evidence="9">
    <location>
        <begin position="181"/>
        <end position="193"/>
    </location>
</feature>
<feature type="compositionally biased region" description="Low complexity" evidence="9">
    <location>
        <begin position="10"/>
        <end position="36"/>
    </location>
</feature>
<keyword evidence="3 8" id="KW-0863">Zinc-finger</keyword>
<feature type="compositionally biased region" description="Polar residues" evidence="9">
    <location>
        <begin position="547"/>
        <end position="556"/>
    </location>
</feature>
<dbReference type="Gene3D" id="3.30.50.10">
    <property type="entry name" value="Erythroid Transcription Factor GATA-1, subunit A"/>
    <property type="match status" value="1"/>
</dbReference>
<dbReference type="PROSITE" id="PS00344">
    <property type="entry name" value="GATA_ZN_FINGER_1"/>
    <property type="match status" value="1"/>
</dbReference>
<keyword evidence="4" id="KW-0862">Zinc</keyword>
<evidence type="ECO:0000259" key="10">
    <source>
        <dbReference type="PROSITE" id="PS50114"/>
    </source>
</evidence>
<feature type="region of interest" description="Disordered" evidence="9">
    <location>
        <begin position="181"/>
        <end position="243"/>
    </location>
</feature>
<evidence type="ECO:0000256" key="5">
    <source>
        <dbReference type="ARBA" id="ARBA00023015"/>
    </source>
</evidence>
<feature type="region of interest" description="Disordered" evidence="9">
    <location>
        <begin position="366"/>
        <end position="385"/>
    </location>
</feature>
<dbReference type="GO" id="GO:0000978">
    <property type="term" value="F:RNA polymerase II cis-regulatory region sequence-specific DNA binding"/>
    <property type="evidence" value="ECO:0007669"/>
    <property type="project" value="TreeGrafter"/>
</dbReference>
<dbReference type="GO" id="GO:0008270">
    <property type="term" value="F:zinc ion binding"/>
    <property type="evidence" value="ECO:0007669"/>
    <property type="project" value="UniProtKB-KW"/>
</dbReference>
<dbReference type="STRING" id="1076935.U4LQA5"/>
<evidence type="ECO:0000256" key="1">
    <source>
        <dbReference type="ARBA" id="ARBA00004123"/>
    </source>
</evidence>
<dbReference type="GO" id="GO:0042128">
    <property type="term" value="P:nitrate assimilation"/>
    <property type="evidence" value="ECO:0007669"/>
    <property type="project" value="UniProtKB-KW"/>
</dbReference>
<dbReference type="GO" id="GO:0000981">
    <property type="term" value="F:DNA-binding transcription factor activity, RNA polymerase II-specific"/>
    <property type="evidence" value="ECO:0007669"/>
    <property type="project" value="TreeGrafter"/>
</dbReference>
<feature type="compositionally biased region" description="Low complexity" evidence="9">
    <location>
        <begin position="370"/>
        <end position="380"/>
    </location>
</feature>
<keyword evidence="6" id="KW-0804">Transcription</keyword>
<feature type="region of interest" description="Disordered" evidence="9">
    <location>
        <begin position="693"/>
        <end position="780"/>
    </location>
</feature>
<feature type="region of interest" description="Disordered" evidence="9">
    <location>
        <begin position="435"/>
        <end position="454"/>
    </location>
</feature>
<dbReference type="OMA" id="WRMMAMS"/>
<keyword evidence="12" id="KW-1185">Reference proteome</keyword>
<evidence type="ECO:0000256" key="6">
    <source>
        <dbReference type="ARBA" id="ARBA00023163"/>
    </source>
</evidence>
<organism evidence="11 12">
    <name type="scientific">Pyronema omphalodes (strain CBS 100304)</name>
    <name type="common">Pyronema confluens</name>
    <dbReference type="NCBI Taxonomy" id="1076935"/>
    <lineage>
        <taxon>Eukaryota</taxon>
        <taxon>Fungi</taxon>
        <taxon>Dikarya</taxon>
        <taxon>Ascomycota</taxon>
        <taxon>Pezizomycotina</taxon>
        <taxon>Pezizomycetes</taxon>
        <taxon>Pezizales</taxon>
        <taxon>Pyronemataceae</taxon>
        <taxon>Pyronema</taxon>
    </lineage>
</organism>
<evidence type="ECO:0000313" key="11">
    <source>
        <dbReference type="EMBL" id="CCX33754.1"/>
    </source>
</evidence>
<accession>U4LQA5</accession>
<feature type="region of interest" description="Disordered" evidence="9">
    <location>
        <begin position="1"/>
        <end position="71"/>
    </location>
</feature>
<evidence type="ECO:0000256" key="9">
    <source>
        <dbReference type="SAM" id="MobiDB-lite"/>
    </source>
</evidence>
<feature type="compositionally biased region" description="Low complexity" evidence="9">
    <location>
        <begin position="729"/>
        <end position="751"/>
    </location>
</feature>
<feature type="compositionally biased region" description="Low complexity" evidence="9">
    <location>
        <begin position="617"/>
        <end position="645"/>
    </location>
</feature>
<evidence type="ECO:0000256" key="4">
    <source>
        <dbReference type="ARBA" id="ARBA00022833"/>
    </source>
</evidence>
<dbReference type="OrthoDB" id="515401at2759"/>
<dbReference type="CDD" id="cd00202">
    <property type="entry name" value="ZnF_GATA"/>
    <property type="match status" value="1"/>
</dbReference>
<dbReference type="FunFam" id="3.30.50.10:FF:000007">
    <property type="entry name" value="Nitrogen regulatory AreA, N-terminal"/>
    <property type="match status" value="1"/>
</dbReference>
<dbReference type="PANTHER" id="PTHR10071">
    <property type="entry name" value="TRANSCRIPTION FACTOR GATA FAMILY MEMBER"/>
    <property type="match status" value="1"/>
</dbReference>
<proteinExistence type="predicted"/>
<evidence type="ECO:0000313" key="12">
    <source>
        <dbReference type="Proteomes" id="UP000018144"/>
    </source>
</evidence>
<sequence length="820" mass="88373">MAFNGRGGPAAAHQHQQQEAGIVTLASAGATSSTTAPQRIHPPSSQSRPPSGISTLLSQDSDRSSANLERPTAQSFARKELFGVSSFDPLSGRPVPDESLEEMQKKDPLATQVWRLYSKQRGSLPNAQRMENLTWRMMSLTLKRERELKEQQEKLALPSASNAQAHPQLDDQNMFMDDLTFTSPNSTFGSPGDTSGLGHSPASDLHNTSTHAPARAIPIKQERDNSTSINGAPSSAPQNHFEMRVQEGEFGYVQRRVRKTSVDERRPPKRRAEFSPTVHAIAGIMIPNDPDPDTELGDYNLEQDFANINQQSLAFPIDTSVDNNDQFLTSAGPFQSNFSFSPTTSPMVTTGPFSMYGTGHNDFYSPPPSTSHSVVSTPHPMQESSTGNFFEAGMPGRPLPTFNNVRPNNMPNSFASNDFSFYGHHNDPLLSANPSAPHSGLPSPGFGGFQHVNPSQVLRDDYNSAKSPSSTGARNETVYNFGADSDEDVDREGFDRMQMQADFSMDSQSSMGSGMQSSLGGGWGRESNDQFANQFPRPMKTMRIGGTETSQDWNNGPTGGGAHSRNHSINASVGGLRNGAPNPNAIRQQRIARSQASMSQQQRIQSNPNSPPENGFSSAEPSRPASPEGQKTNAASTAPNANAMPTVCTNCFTQTTPLWRRNPEGHPLCNACGLFLKLHGVVRPLSLKTDVIKKRNRGSGTGVPVTGTQARAAKKTAIRKNSIASSLTPASISAKSAPASESPPSSAAAPPKQQQGIQRPLAAAAPKRQRVDNERDDEGDATMTTVTTAGMGMHTVITASQMQMGPPGPTHEWEWLTMSL</sequence>
<feature type="compositionally biased region" description="Polar residues" evidence="9">
    <location>
        <begin position="226"/>
        <end position="238"/>
    </location>
</feature>
<dbReference type="eggNOG" id="KOG1601">
    <property type="taxonomic scope" value="Eukaryota"/>
</dbReference>
<feature type="region of interest" description="Disordered" evidence="9">
    <location>
        <begin position="86"/>
        <end position="106"/>
    </location>
</feature>
<dbReference type="AlphaFoldDB" id="U4LQA5"/>
<evidence type="ECO:0000256" key="2">
    <source>
        <dbReference type="ARBA" id="ARBA00022723"/>
    </source>
</evidence>
<keyword evidence="2" id="KW-0479">Metal-binding</keyword>
<gene>
    <name evidence="11" type="ORF">PCON_01759</name>
</gene>
<name>U4LQA5_PYROM</name>
<dbReference type="GO" id="GO:0005634">
    <property type="term" value="C:nucleus"/>
    <property type="evidence" value="ECO:0007669"/>
    <property type="project" value="UniProtKB-SubCell"/>
</dbReference>
<dbReference type="InterPro" id="IPR000679">
    <property type="entry name" value="Znf_GATA"/>
</dbReference>
<dbReference type="GO" id="GO:0045944">
    <property type="term" value="P:positive regulation of transcription by RNA polymerase II"/>
    <property type="evidence" value="ECO:0007669"/>
    <property type="project" value="TreeGrafter"/>
</dbReference>
<dbReference type="PRINTS" id="PR00619">
    <property type="entry name" value="GATAZNFINGER"/>
</dbReference>
<dbReference type="InterPro" id="IPR013860">
    <property type="entry name" value="AreA_GATA"/>
</dbReference>
<dbReference type="PROSITE" id="PS50114">
    <property type="entry name" value="GATA_ZN_FINGER_2"/>
    <property type="match status" value="1"/>
</dbReference>
<dbReference type="GO" id="GO:0000122">
    <property type="term" value="P:negative regulation of transcription by RNA polymerase II"/>
    <property type="evidence" value="ECO:0007669"/>
    <property type="project" value="TreeGrafter"/>
</dbReference>
<dbReference type="SMART" id="SM00401">
    <property type="entry name" value="ZnF_GATA"/>
    <property type="match status" value="1"/>
</dbReference>
<dbReference type="EMBL" id="HF936171">
    <property type="protein sequence ID" value="CCX33754.1"/>
    <property type="molecule type" value="Genomic_DNA"/>
</dbReference>
<evidence type="ECO:0000256" key="3">
    <source>
        <dbReference type="ARBA" id="ARBA00022771"/>
    </source>
</evidence>
<dbReference type="Proteomes" id="UP000018144">
    <property type="component" value="Unassembled WGS sequence"/>
</dbReference>
<keyword evidence="5" id="KW-0805">Transcription regulation</keyword>
<feature type="compositionally biased region" description="Polar residues" evidence="9">
    <location>
        <begin position="43"/>
        <end position="71"/>
    </location>
</feature>
<evidence type="ECO:0000256" key="7">
    <source>
        <dbReference type="ARBA" id="ARBA00023242"/>
    </source>
</evidence>
<feature type="domain" description="GATA-type" evidence="10">
    <location>
        <begin position="648"/>
        <end position="695"/>
    </location>
</feature>
<evidence type="ECO:0000256" key="8">
    <source>
        <dbReference type="PROSITE-ProRule" id="PRU00094"/>
    </source>
</evidence>
<comment type="subcellular location">
    <subcellularLocation>
        <location evidence="1">Nucleus</location>
    </subcellularLocation>
</comment>
<dbReference type="Pfam" id="PF00320">
    <property type="entry name" value="GATA"/>
    <property type="match status" value="1"/>
</dbReference>
<protein>
    <submittedName>
        <fullName evidence="11">Similar to Nitrogen regulatory protein areA acc. no. P17429</fullName>
    </submittedName>
</protein>
<feature type="compositionally biased region" description="Low complexity" evidence="9">
    <location>
        <begin position="585"/>
        <end position="606"/>
    </location>
</feature>
<feature type="region of interest" description="Disordered" evidence="9">
    <location>
        <begin position="504"/>
        <end position="645"/>
    </location>
</feature>
<keyword evidence="7" id="KW-0539">Nucleus</keyword>
<feature type="compositionally biased region" description="Low complexity" evidence="9">
    <location>
        <begin position="504"/>
        <end position="518"/>
    </location>
</feature>
<dbReference type="PANTHER" id="PTHR10071:SF338">
    <property type="entry name" value="GATA-TYPE DOMAIN-CONTAINING PROTEIN"/>
    <property type="match status" value="1"/>
</dbReference>
<dbReference type="SUPFAM" id="SSF57716">
    <property type="entry name" value="Glucocorticoid receptor-like (DNA-binding domain)"/>
    <property type="match status" value="1"/>
</dbReference>
<dbReference type="Pfam" id="PF08550">
    <property type="entry name" value="GATA_AreA"/>
    <property type="match status" value="1"/>
</dbReference>
<dbReference type="InterPro" id="IPR039355">
    <property type="entry name" value="Transcription_factor_GATA"/>
</dbReference>
<reference evidence="11 12" key="1">
    <citation type="journal article" date="2013" name="PLoS Genet.">
        <title>The genome and development-dependent transcriptomes of Pyronema confluens: a window into fungal evolution.</title>
        <authorList>
            <person name="Traeger S."/>
            <person name="Altegoer F."/>
            <person name="Freitag M."/>
            <person name="Gabaldon T."/>
            <person name="Kempken F."/>
            <person name="Kumar A."/>
            <person name="Marcet-Houben M."/>
            <person name="Poggeler S."/>
            <person name="Stajich J.E."/>
            <person name="Nowrousian M."/>
        </authorList>
    </citation>
    <scope>NUCLEOTIDE SEQUENCE [LARGE SCALE GENOMIC DNA]</scope>
    <source>
        <strain evidence="12">CBS 100304</strain>
        <tissue evidence="11">Vegetative mycelium</tissue>
    </source>
</reference>